<accession>A0A5J4ZCY0</accession>
<organism evidence="1 2">
    <name type="scientific">Nyssa sinensis</name>
    <dbReference type="NCBI Taxonomy" id="561372"/>
    <lineage>
        <taxon>Eukaryota</taxon>
        <taxon>Viridiplantae</taxon>
        <taxon>Streptophyta</taxon>
        <taxon>Embryophyta</taxon>
        <taxon>Tracheophyta</taxon>
        <taxon>Spermatophyta</taxon>
        <taxon>Magnoliopsida</taxon>
        <taxon>eudicotyledons</taxon>
        <taxon>Gunneridae</taxon>
        <taxon>Pentapetalae</taxon>
        <taxon>asterids</taxon>
        <taxon>Cornales</taxon>
        <taxon>Nyssaceae</taxon>
        <taxon>Nyssa</taxon>
    </lineage>
</organism>
<dbReference type="EMBL" id="CM018051">
    <property type="protein sequence ID" value="KAA8516505.1"/>
    <property type="molecule type" value="Genomic_DNA"/>
</dbReference>
<dbReference type="AlphaFoldDB" id="A0A5J4ZCY0"/>
<reference evidence="1 2" key="1">
    <citation type="submission" date="2019-09" db="EMBL/GenBank/DDBJ databases">
        <title>A chromosome-level genome assembly of the Chinese tupelo Nyssa sinensis.</title>
        <authorList>
            <person name="Yang X."/>
            <person name="Kang M."/>
            <person name="Yang Y."/>
            <person name="Xiong H."/>
            <person name="Wang M."/>
            <person name="Zhang Z."/>
            <person name="Wang Z."/>
            <person name="Wu H."/>
            <person name="Ma T."/>
            <person name="Liu J."/>
            <person name="Xi Z."/>
        </authorList>
    </citation>
    <scope>NUCLEOTIDE SEQUENCE [LARGE SCALE GENOMIC DNA]</scope>
    <source>
        <strain evidence="1">J267</strain>
        <tissue evidence="1">Leaf</tissue>
    </source>
</reference>
<name>A0A5J4ZCY0_9ASTE</name>
<sequence>MQPQPGKFQRIAGSDFQSFKDLNVHGLNGSVSIYSTDLGLLADDHSSPAAVEPQQSRPTQPLNLPPAAIKDNLIWFI</sequence>
<keyword evidence="2" id="KW-1185">Reference proteome</keyword>
<evidence type="ECO:0000313" key="1">
    <source>
        <dbReference type="EMBL" id="KAA8516505.1"/>
    </source>
</evidence>
<dbReference type="Proteomes" id="UP000325577">
    <property type="component" value="Linkage Group LG8"/>
</dbReference>
<proteinExistence type="predicted"/>
<gene>
    <name evidence="1" type="ORF">F0562_016989</name>
</gene>
<evidence type="ECO:0000313" key="2">
    <source>
        <dbReference type="Proteomes" id="UP000325577"/>
    </source>
</evidence>
<protein>
    <submittedName>
        <fullName evidence="1">Uncharacterized protein</fullName>
    </submittedName>
</protein>